<evidence type="ECO:0000256" key="1">
    <source>
        <dbReference type="SAM" id="MobiDB-lite"/>
    </source>
</evidence>
<dbReference type="AlphaFoldDB" id="A0AAD8PWW7"/>
<proteinExistence type="predicted"/>
<protein>
    <submittedName>
        <fullName evidence="2">Uncharacterized protein</fullName>
    </submittedName>
</protein>
<keyword evidence="3" id="KW-1185">Reference proteome</keyword>
<feature type="region of interest" description="Disordered" evidence="1">
    <location>
        <begin position="174"/>
        <end position="201"/>
    </location>
</feature>
<name>A0AAD8PWW7_9PEZI</name>
<evidence type="ECO:0000313" key="2">
    <source>
        <dbReference type="EMBL" id="KAK1586017.1"/>
    </source>
</evidence>
<feature type="region of interest" description="Disordered" evidence="1">
    <location>
        <begin position="40"/>
        <end position="77"/>
    </location>
</feature>
<accession>A0AAD8PWW7</accession>
<comment type="caution">
    <text evidence="2">The sequence shown here is derived from an EMBL/GenBank/DDBJ whole genome shotgun (WGS) entry which is preliminary data.</text>
</comment>
<dbReference type="Proteomes" id="UP001230504">
    <property type="component" value="Unassembled WGS sequence"/>
</dbReference>
<feature type="compositionally biased region" description="Basic and acidic residues" evidence="1">
    <location>
        <begin position="183"/>
        <end position="194"/>
    </location>
</feature>
<feature type="compositionally biased region" description="Basic residues" evidence="1">
    <location>
        <begin position="55"/>
        <end position="65"/>
    </location>
</feature>
<reference evidence="2" key="1">
    <citation type="submission" date="2021-06" db="EMBL/GenBank/DDBJ databases">
        <title>Comparative genomics, transcriptomics and evolutionary studies reveal genomic signatures of adaptation to plant cell wall in hemibiotrophic fungi.</title>
        <authorList>
            <consortium name="DOE Joint Genome Institute"/>
            <person name="Baroncelli R."/>
            <person name="Diaz J.F."/>
            <person name="Benocci T."/>
            <person name="Peng M."/>
            <person name="Battaglia E."/>
            <person name="Haridas S."/>
            <person name="Andreopoulos W."/>
            <person name="Labutti K."/>
            <person name="Pangilinan J."/>
            <person name="Floch G.L."/>
            <person name="Makela M.R."/>
            <person name="Henrissat B."/>
            <person name="Grigoriev I.V."/>
            <person name="Crouch J.A."/>
            <person name="De Vries R.P."/>
            <person name="Sukno S.A."/>
            <person name="Thon M.R."/>
        </authorList>
    </citation>
    <scope>NUCLEOTIDE SEQUENCE</scope>
    <source>
        <strain evidence="2">CBS 125086</strain>
    </source>
</reference>
<organism evidence="2 3">
    <name type="scientific">Colletotrichum navitas</name>
    <dbReference type="NCBI Taxonomy" id="681940"/>
    <lineage>
        <taxon>Eukaryota</taxon>
        <taxon>Fungi</taxon>
        <taxon>Dikarya</taxon>
        <taxon>Ascomycota</taxon>
        <taxon>Pezizomycotina</taxon>
        <taxon>Sordariomycetes</taxon>
        <taxon>Hypocreomycetidae</taxon>
        <taxon>Glomerellales</taxon>
        <taxon>Glomerellaceae</taxon>
        <taxon>Colletotrichum</taxon>
        <taxon>Colletotrichum graminicola species complex</taxon>
    </lineage>
</organism>
<evidence type="ECO:0000313" key="3">
    <source>
        <dbReference type="Proteomes" id="UP001230504"/>
    </source>
</evidence>
<gene>
    <name evidence="2" type="ORF">LY79DRAFT_244478</name>
</gene>
<dbReference type="EMBL" id="JAHLJV010000039">
    <property type="protein sequence ID" value="KAK1586017.1"/>
    <property type="molecule type" value="Genomic_DNA"/>
</dbReference>
<dbReference type="RefSeq" id="XP_060412985.1">
    <property type="nucleotide sequence ID" value="XM_060551774.1"/>
</dbReference>
<sequence>MPITTTATTTTTPRLAKNTYSEGNQLLVLLSTPYCGRIASHPSPSTRAPDSCRGPQRHRCRRQKRSGPVGKHASPLASTSIPAPLPFVDFGPPFWRGLCKSRVCLSRPSSRLNRRHSRYEMSCCVRRRVRSSVYRVCGVDRGIAGSPFASKCLCSLSTYDISVRWMSLRCPPLSSATTGRPVGSKERTAKDQRMTKTCSSS</sequence>
<dbReference type="GeneID" id="85436014"/>